<evidence type="ECO:0000313" key="1">
    <source>
        <dbReference type="EMBL" id="PNC17040.1"/>
    </source>
</evidence>
<organism evidence="1 2">
    <name type="scientific">Akkermansia muciniphila</name>
    <dbReference type="NCBI Taxonomy" id="239935"/>
    <lineage>
        <taxon>Bacteria</taxon>
        <taxon>Pseudomonadati</taxon>
        <taxon>Verrucomicrobiota</taxon>
        <taxon>Verrucomicrobiia</taxon>
        <taxon>Verrucomicrobiales</taxon>
        <taxon>Akkermansiaceae</taxon>
        <taxon>Akkermansia</taxon>
    </lineage>
</organism>
<protein>
    <submittedName>
        <fullName evidence="1">Uncharacterized protein</fullName>
    </submittedName>
</protein>
<dbReference type="AlphaFoldDB" id="A0A2N8HB01"/>
<proteinExistence type="predicted"/>
<accession>A0A2N8HB01</accession>
<dbReference type="OrthoDB" id="199656at2"/>
<sequence length="203" mass="23480">MGALEEGKVFPPLNINIKTIDHLPTKKIKGMRTKVIIISLYPFLAWGACAAEDIKNIGKQTEMMDIQEGPFKKATRVKNEVLQLQQDLKRFISAYEEKRISLEQLRNFYEKRVKSFCLYYHKLSEDELAVLLDISPGVPMKSGFLWDMRVKLNDLTEIFMDEDQGDGYVWGNKSYTGPKEVVTLKVFSDGMDDFIEWIKKLTD</sequence>
<name>A0A2N8HB01_9BACT</name>
<dbReference type="EMBL" id="PJKA01000013">
    <property type="protein sequence ID" value="PNC17040.1"/>
    <property type="molecule type" value="Genomic_DNA"/>
</dbReference>
<comment type="caution">
    <text evidence="1">The sequence shown here is derived from an EMBL/GenBank/DDBJ whole genome shotgun (WGS) entry which is preliminary data.</text>
</comment>
<dbReference type="Proteomes" id="UP000236000">
    <property type="component" value="Unassembled WGS sequence"/>
</dbReference>
<dbReference type="RefSeq" id="WP_102715209.1">
    <property type="nucleotide sequence ID" value="NZ_PJKA01000013.1"/>
</dbReference>
<reference evidence="1 2" key="1">
    <citation type="journal article" date="2017" name="BMC Genomics">
        <title>Genome sequencing of 39 Akkermansia muciniphila isolates reveals its population structure, genomic and functional diverisity, and global distribution in mammalian gut microbiotas.</title>
        <authorList>
            <person name="Guo X."/>
            <person name="Li S."/>
            <person name="Zhang J."/>
            <person name="Wu F."/>
            <person name="Li X."/>
            <person name="Wu D."/>
            <person name="Zhang M."/>
            <person name="Ou Z."/>
            <person name="Jie Z."/>
            <person name="Yan Q."/>
            <person name="Li P."/>
            <person name="Yi J."/>
            <person name="Peng Y."/>
        </authorList>
    </citation>
    <scope>NUCLEOTIDE SEQUENCE [LARGE SCALE GENOMIC DNA]</scope>
    <source>
        <strain evidence="1 2">GP24</strain>
    </source>
</reference>
<gene>
    <name evidence="1" type="ORF">CXU22_10370</name>
</gene>
<evidence type="ECO:0000313" key="2">
    <source>
        <dbReference type="Proteomes" id="UP000236000"/>
    </source>
</evidence>